<protein>
    <submittedName>
        <fullName evidence="1">Jg22810 protein</fullName>
    </submittedName>
</protein>
<evidence type="ECO:0000313" key="1">
    <source>
        <dbReference type="EMBL" id="CAH2242118.1"/>
    </source>
</evidence>
<reference evidence="1" key="1">
    <citation type="submission" date="2022-03" db="EMBL/GenBank/DDBJ databases">
        <authorList>
            <person name="Lindestad O."/>
        </authorList>
    </citation>
    <scope>NUCLEOTIDE SEQUENCE</scope>
</reference>
<keyword evidence="2" id="KW-1185">Reference proteome</keyword>
<organism evidence="1 2">
    <name type="scientific">Pararge aegeria aegeria</name>
    <dbReference type="NCBI Taxonomy" id="348720"/>
    <lineage>
        <taxon>Eukaryota</taxon>
        <taxon>Metazoa</taxon>
        <taxon>Ecdysozoa</taxon>
        <taxon>Arthropoda</taxon>
        <taxon>Hexapoda</taxon>
        <taxon>Insecta</taxon>
        <taxon>Pterygota</taxon>
        <taxon>Neoptera</taxon>
        <taxon>Endopterygota</taxon>
        <taxon>Lepidoptera</taxon>
        <taxon>Glossata</taxon>
        <taxon>Ditrysia</taxon>
        <taxon>Papilionoidea</taxon>
        <taxon>Nymphalidae</taxon>
        <taxon>Satyrinae</taxon>
        <taxon>Satyrini</taxon>
        <taxon>Parargina</taxon>
        <taxon>Pararge</taxon>
    </lineage>
</organism>
<dbReference type="EMBL" id="CAKXAJ010025625">
    <property type="protein sequence ID" value="CAH2242118.1"/>
    <property type="molecule type" value="Genomic_DNA"/>
</dbReference>
<dbReference type="Proteomes" id="UP000838756">
    <property type="component" value="Unassembled WGS sequence"/>
</dbReference>
<gene>
    <name evidence="1" type="primary">jg22810</name>
    <name evidence="1" type="ORF">PAEG_LOCUS18475</name>
</gene>
<dbReference type="AlphaFoldDB" id="A0A8S4RUF6"/>
<sequence length="96" mass="9638">MLAACNNTTEPNSTSLRALTVVAARRPGRRLAQAHGAVERLVAQGQRGHGAAAAAGQILQCHFQCAGVGAQSDVLSGAIRTKGPSPSAADLAEPPG</sequence>
<proteinExistence type="predicted"/>
<comment type="caution">
    <text evidence="1">The sequence shown here is derived from an EMBL/GenBank/DDBJ whole genome shotgun (WGS) entry which is preliminary data.</text>
</comment>
<accession>A0A8S4RUF6</accession>
<name>A0A8S4RUF6_9NEOP</name>
<evidence type="ECO:0000313" key="2">
    <source>
        <dbReference type="Proteomes" id="UP000838756"/>
    </source>
</evidence>